<dbReference type="PANTHER" id="PTHR34384:SF5">
    <property type="entry name" value="L-2,3-DIAMINOPROPANOATE--CITRATE LIGASE"/>
    <property type="match status" value="1"/>
</dbReference>
<accession>A0ABY5VRR1</accession>
<feature type="domain" description="Aerobactin siderophore biosynthesis IucA/IucC N-terminal" evidence="3">
    <location>
        <begin position="137"/>
        <end position="190"/>
    </location>
</feature>
<evidence type="ECO:0000313" key="5">
    <source>
        <dbReference type="EMBL" id="UWP78506.1"/>
    </source>
</evidence>
<name>A0ABY5VRR1_9ACTN</name>
<evidence type="ECO:0000259" key="3">
    <source>
        <dbReference type="Pfam" id="PF04183"/>
    </source>
</evidence>
<feature type="domain" description="Aerobactin siderophore biosynthesis IucA/IucC N-terminal" evidence="3">
    <location>
        <begin position="198"/>
        <end position="324"/>
    </location>
</feature>
<organism evidence="5 6">
    <name type="scientific">Dactylosporangium fulvum</name>
    <dbReference type="NCBI Taxonomy" id="53359"/>
    <lineage>
        <taxon>Bacteria</taxon>
        <taxon>Bacillati</taxon>
        <taxon>Actinomycetota</taxon>
        <taxon>Actinomycetes</taxon>
        <taxon>Micromonosporales</taxon>
        <taxon>Micromonosporaceae</taxon>
        <taxon>Dactylosporangium</taxon>
    </lineage>
</organism>
<reference evidence="5" key="1">
    <citation type="submission" date="2021-04" db="EMBL/GenBank/DDBJ databases">
        <authorList>
            <person name="Hartkoorn R.C."/>
            <person name="Beaudoing E."/>
            <person name="Hot D."/>
        </authorList>
    </citation>
    <scope>NUCLEOTIDE SEQUENCE</scope>
    <source>
        <strain evidence="5">NRRL B-16292</strain>
    </source>
</reference>
<keyword evidence="6" id="KW-1185">Reference proteome</keyword>
<feature type="domain" description="Aerobactin siderophore biosynthesis IucA/IucC-like C-terminal" evidence="4">
    <location>
        <begin position="334"/>
        <end position="478"/>
    </location>
</feature>
<proteinExistence type="inferred from homology"/>
<sequence length="492" mass="52208">MTAPAPDEAETLHALRRHRPDLVDGFGAALPAARAAVLHRLWGALWREGIVARDRLTGPEPALFGTPVTAGPGRRHDSALFTVVADGTRYGHPTRLLDGFRLGGHSARLARELDNSVANLALALAAAGPDGRPTGLVDIEQAVVDGHPLHPCCRTRIGMTTLDVLAYAPEHRPRVDLAVVDVDPARWRTSGTPVPPRLPVHPWQLPRALATGLVRDTGARLPAHPLMSLRTLALGGDPAVHLKTAVEVQMTSAVRTLSAPAVHNGPLASALVARLAERTTGLNVLRETTTATVLDDAGDPQRALGAVWRQAPPADALVVPLAALPGRPDLLTPAFFTGLVDLMLPPLLTLLHLGVALEAHGQNTLVEISGGRPVRLHYRDLGGLHVHAGRLAAAGYEMPPLIGALPTDDEDTLRTKLFAAAFATVLASLVAALGNEQRLWDHVAAVARKAAGNRDDERALFAATWPLKATTAMRLADDPLEDRWCAIPNPIG</sequence>
<dbReference type="Gene3D" id="6.10.250.3370">
    <property type="match status" value="1"/>
</dbReference>
<protein>
    <submittedName>
        <fullName evidence="5">IucA/IucC family siderophore biosynthesis protein</fullName>
    </submittedName>
</protein>
<dbReference type="RefSeq" id="WP_259855687.1">
    <property type="nucleotide sequence ID" value="NZ_BAAAST010000129.1"/>
</dbReference>
<dbReference type="Pfam" id="PF06276">
    <property type="entry name" value="FhuF"/>
    <property type="match status" value="1"/>
</dbReference>
<evidence type="ECO:0000313" key="6">
    <source>
        <dbReference type="Proteomes" id="UP001059617"/>
    </source>
</evidence>
<evidence type="ECO:0000259" key="4">
    <source>
        <dbReference type="Pfam" id="PF06276"/>
    </source>
</evidence>
<dbReference type="InterPro" id="IPR007310">
    <property type="entry name" value="Aerobactin_biosyn_IucA/IucC_N"/>
</dbReference>
<comment type="similarity">
    <text evidence="2">Belongs to the IucA/IucC family.</text>
</comment>
<dbReference type="InterPro" id="IPR022770">
    <property type="entry name" value="IucA/IucC-like_C"/>
</dbReference>
<evidence type="ECO:0000256" key="1">
    <source>
        <dbReference type="ARBA" id="ARBA00004924"/>
    </source>
</evidence>
<dbReference type="InterPro" id="IPR037455">
    <property type="entry name" value="LucA/IucC-like"/>
</dbReference>
<dbReference type="PANTHER" id="PTHR34384">
    <property type="entry name" value="L-2,3-DIAMINOPROPANOATE--CITRATE LIGASE"/>
    <property type="match status" value="1"/>
</dbReference>
<dbReference type="Pfam" id="PF04183">
    <property type="entry name" value="IucA_IucC"/>
    <property type="match status" value="2"/>
</dbReference>
<gene>
    <name evidence="5" type="ORF">Dfulv_25315</name>
</gene>
<reference evidence="5" key="2">
    <citation type="submission" date="2022-09" db="EMBL/GenBank/DDBJ databases">
        <title>Biosynthetic gene clusters of Dactylosporangioum fulvum.</title>
        <authorList>
            <person name="Caradec T."/>
        </authorList>
    </citation>
    <scope>NUCLEOTIDE SEQUENCE</scope>
    <source>
        <strain evidence="5">NRRL B-16292</strain>
    </source>
</reference>
<comment type="pathway">
    <text evidence="1">Siderophore biosynthesis.</text>
</comment>
<dbReference type="EMBL" id="CP073720">
    <property type="protein sequence ID" value="UWP78506.1"/>
    <property type="molecule type" value="Genomic_DNA"/>
</dbReference>
<dbReference type="Gene3D" id="1.10.510.40">
    <property type="match status" value="1"/>
</dbReference>
<evidence type="ECO:0000256" key="2">
    <source>
        <dbReference type="ARBA" id="ARBA00007832"/>
    </source>
</evidence>
<dbReference type="Proteomes" id="UP001059617">
    <property type="component" value="Chromosome"/>
</dbReference>